<organism evidence="3 4">
    <name type="scientific">Nocardia ignorata</name>
    <dbReference type="NCBI Taxonomy" id="145285"/>
    <lineage>
        <taxon>Bacteria</taxon>
        <taxon>Bacillati</taxon>
        <taxon>Actinomycetota</taxon>
        <taxon>Actinomycetes</taxon>
        <taxon>Mycobacteriales</taxon>
        <taxon>Nocardiaceae</taxon>
        <taxon>Nocardia</taxon>
    </lineage>
</organism>
<gene>
    <name evidence="3" type="ORF">DFR75_101797</name>
</gene>
<name>A0A4R6PSU1_NOCIG</name>
<dbReference type="EMBL" id="SNXK01000001">
    <property type="protein sequence ID" value="TDP41694.1"/>
    <property type="molecule type" value="Genomic_DNA"/>
</dbReference>
<protein>
    <submittedName>
        <fullName evidence="3">Uncharacterized protein</fullName>
    </submittedName>
</protein>
<comment type="caution">
    <text evidence="3">The sequence shown here is derived from an EMBL/GenBank/DDBJ whole genome shotgun (WGS) entry which is preliminary data.</text>
</comment>
<feature type="compositionally biased region" description="Polar residues" evidence="1">
    <location>
        <begin position="113"/>
        <end position="122"/>
    </location>
</feature>
<reference evidence="3 4" key="1">
    <citation type="submission" date="2019-03" db="EMBL/GenBank/DDBJ databases">
        <title>Genomic Encyclopedia of Type Strains, Phase IV (KMG-IV): sequencing the most valuable type-strain genomes for metagenomic binning, comparative biology and taxonomic classification.</title>
        <authorList>
            <person name="Goeker M."/>
        </authorList>
    </citation>
    <scope>NUCLEOTIDE SEQUENCE [LARGE SCALE GENOMIC DNA]</scope>
    <source>
        <strain evidence="3 4">DSM 44496</strain>
    </source>
</reference>
<keyword evidence="2" id="KW-0472">Membrane</keyword>
<keyword evidence="2" id="KW-0812">Transmembrane</keyword>
<keyword evidence="2" id="KW-1133">Transmembrane helix</keyword>
<evidence type="ECO:0000256" key="2">
    <source>
        <dbReference type="SAM" id="Phobius"/>
    </source>
</evidence>
<feature type="region of interest" description="Disordered" evidence="1">
    <location>
        <begin position="112"/>
        <end position="134"/>
    </location>
</feature>
<keyword evidence="4" id="KW-1185">Reference proteome</keyword>
<feature type="transmembrane region" description="Helical" evidence="2">
    <location>
        <begin position="64"/>
        <end position="87"/>
    </location>
</feature>
<feature type="region of interest" description="Disordered" evidence="1">
    <location>
        <begin position="14"/>
        <end position="38"/>
    </location>
</feature>
<proteinExistence type="predicted"/>
<evidence type="ECO:0000256" key="1">
    <source>
        <dbReference type="SAM" id="MobiDB-lite"/>
    </source>
</evidence>
<sequence length="244" mass="26568">MPIDPVGGRCVVNYPQQPPYPPPGGAQFQPQPWYPPPQQYAAPYPHRPTQWPPVPPPKSGSSTWIVLAGVVVVILLVVAAVVAIRSWNRSQLDPMQRVFPGLLPEERYEGTGFQDTRCTRGTAQEPPSTTTGGPPMPAALLASGWDHAWGCVNSGGEPTFTILQFTGPNEVRDVLGRIPGARQSSGTNDGVAYTNYQASGDNGRPYMFTSFPGDSERDLFLIYTYGTDFQDQLDSWIKHTAPLG</sequence>
<evidence type="ECO:0000313" key="3">
    <source>
        <dbReference type="EMBL" id="TDP41694.1"/>
    </source>
</evidence>
<dbReference type="Proteomes" id="UP000295087">
    <property type="component" value="Unassembled WGS sequence"/>
</dbReference>
<dbReference type="AlphaFoldDB" id="A0A4R6PSU1"/>
<accession>A0A4R6PSU1</accession>
<evidence type="ECO:0000313" key="4">
    <source>
        <dbReference type="Proteomes" id="UP000295087"/>
    </source>
</evidence>